<proteinExistence type="predicted"/>
<name>A0A2X0LCP5_9BASI</name>
<reference evidence="2" key="1">
    <citation type="submission" date="2016-10" db="EMBL/GenBank/DDBJ databases">
        <authorList>
            <person name="Jeantristanb JTB J.-T."/>
            <person name="Ricardo R."/>
        </authorList>
    </citation>
    <scope>NUCLEOTIDE SEQUENCE [LARGE SCALE GENOMIC DNA]</scope>
</reference>
<dbReference type="EMBL" id="FMWP01000096">
    <property type="protein sequence ID" value="SCZ98705.1"/>
    <property type="molecule type" value="Genomic_DNA"/>
</dbReference>
<accession>A0A2X0LCP5</accession>
<protein>
    <submittedName>
        <fullName evidence="1">BZ3500_MvSof-1268-A1-R1_Chr3-1g05564 protein</fullName>
    </submittedName>
</protein>
<keyword evidence="2" id="KW-1185">Reference proteome</keyword>
<dbReference type="Proteomes" id="UP000249723">
    <property type="component" value="Unassembled WGS sequence"/>
</dbReference>
<evidence type="ECO:0000313" key="2">
    <source>
        <dbReference type="Proteomes" id="UP000249723"/>
    </source>
</evidence>
<sequence>MVLKLITSTKPLTTSARVSATTRVLPTTTISLPMHTSHPAHFLSRAGSRVVGSQRLSTYILAQARISARSSDVNDRRCD</sequence>
<dbReference type="AlphaFoldDB" id="A0A2X0LCP5"/>
<evidence type="ECO:0000313" key="1">
    <source>
        <dbReference type="EMBL" id="SCZ98705.1"/>
    </source>
</evidence>
<organism evidence="1 2">
    <name type="scientific">Microbotryum saponariae</name>
    <dbReference type="NCBI Taxonomy" id="289078"/>
    <lineage>
        <taxon>Eukaryota</taxon>
        <taxon>Fungi</taxon>
        <taxon>Dikarya</taxon>
        <taxon>Basidiomycota</taxon>
        <taxon>Pucciniomycotina</taxon>
        <taxon>Microbotryomycetes</taxon>
        <taxon>Microbotryales</taxon>
        <taxon>Microbotryaceae</taxon>
        <taxon>Microbotryum</taxon>
    </lineage>
</organism>
<gene>
    <name evidence="1" type="ORF">BZ3500_MVSOF-1268-A1-R1_CHR3-1G05564</name>
</gene>